<keyword evidence="3" id="KW-0804">Transcription</keyword>
<dbReference type="InterPro" id="IPR036910">
    <property type="entry name" value="HMG_box_dom_sf"/>
</dbReference>
<dbReference type="PROSITE" id="PS50118">
    <property type="entry name" value="HMG_BOX_2"/>
    <property type="match status" value="1"/>
</dbReference>
<feature type="compositionally biased region" description="Polar residues" evidence="5">
    <location>
        <begin position="215"/>
        <end position="225"/>
    </location>
</feature>
<feature type="region of interest" description="Disordered" evidence="5">
    <location>
        <begin position="245"/>
        <end position="284"/>
    </location>
</feature>
<dbReference type="GO" id="GO:0001228">
    <property type="term" value="F:DNA-binding transcription activator activity, RNA polymerase II-specific"/>
    <property type="evidence" value="ECO:0007669"/>
    <property type="project" value="TreeGrafter"/>
</dbReference>
<evidence type="ECO:0000256" key="2">
    <source>
        <dbReference type="ARBA" id="ARBA00023125"/>
    </source>
</evidence>
<keyword evidence="1" id="KW-0805">Transcription regulation</keyword>
<accession>C6GBN8</accession>
<dbReference type="InterPro" id="IPR009071">
    <property type="entry name" value="HMG_box_dom"/>
</dbReference>
<name>C6GBN8_ARTGY</name>
<evidence type="ECO:0000256" key="1">
    <source>
        <dbReference type="ARBA" id="ARBA00023015"/>
    </source>
</evidence>
<gene>
    <name evidence="7" type="primary">HMG</name>
</gene>
<feature type="compositionally biased region" description="Polar residues" evidence="5">
    <location>
        <begin position="245"/>
        <end position="269"/>
    </location>
</feature>
<proteinExistence type="predicted"/>
<keyword evidence="2 4" id="KW-0238">DNA-binding</keyword>
<dbReference type="FunFam" id="1.10.30.10:FF:000041">
    <property type="entry name" value="HMG box family protein"/>
    <property type="match status" value="1"/>
</dbReference>
<evidence type="ECO:0000259" key="6">
    <source>
        <dbReference type="PROSITE" id="PS50118"/>
    </source>
</evidence>
<evidence type="ECO:0000313" key="7">
    <source>
        <dbReference type="EMBL" id="ACS91132.1"/>
    </source>
</evidence>
<evidence type="ECO:0000256" key="4">
    <source>
        <dbReference type="PROSITE-ProRule" id="PRU00267"/>
    </source>
</evidence>
<evidence type="ECO:0000256" key="3">
    <source>
        <dbReference type="ARBA" id="ARBA00023163"/>
    </source>
</evidence>
<dbReference type="Pfam" id="PF00505">
    <property type="entry name" value="HMG_box"/>
    <property type="match status" value="1"/>
</dbReference>
<dbReference type="EMBL" id="FJ798795">
    <property type="protein sequence ID" value="ACS91132.1"/>
    <property type="molecule type" value="Genomic_DNA"/>
</dbReference>
<dbReference type="PANTHER" id="PTHR10270">
    <property type="entry name" value="SOX TRANSCRIPTION FACTOR"/>
    <property type="match status" value="1"/>
</dbReference>
<dbReference type="EMBL" id="FJ798798">
    <property type="protein sequence ID" value="ACS91145.1"/>
    <property type="molecule type" value="Genomic_DNA"/>
</dbReference>
<dbReference type="CDD" id="cd01389">
    <property type="entry name" value="HMG-box_ROX1-like"/>
    <property type="match status" value="1"/>
</dbReference>
<keyword evidence="4" id="KW-0539">Nucleus</keyword>
<organism evidence="7">
    <name type="scientific">Arthroderma gypseum</name>
    <name type="common">Microsporum gypseum</name>
    <dbReference type="NCBI Taxonomy" id="63402"/>
    <lineage>
        <taxon>Eukaryota</taxon>
        <taxon>Fungi</taxon>
        <taxon>Dikarya</taxon>
        <taxon>Ascomycota</taxon>
        <taxon>Pezizomycotina</taxon>
        <taxon>Eurotiomycetes</taxon>
        <taxon>Eurotiomycetidae</taxon>
        <taxon>Onygenales</taxon>
        <taxon>Arthrodermataceae</taxon>
        <taxon>Nannizzia</taxon>
    </lineage>
</organism>
<protein>
    <submittedName>
        <fullName evidence="7">HMG</fullName>
    </submittedName>
</protein>
<feature type="region of interest" description="Disordered" evidence="5">
    <location>
        <begin position="193"/>
        <end position="227"/>
    </location>
</feature>
<dbReference type="InterPro" id="IPR050140">
    <property type="entry name" value="SRY-related_HMG-box_TF-like"/>
</dbReference>
<evidence type="ECO:0000256" key="5">
    <source>
        <dbReference type="SAM" id="MobiDB-lite"/>
    </source>
</evidence>
<dbReference type="GO" id="GO:0000978">
    <property type="term" value="F:RNA polymerase II cis-regulatory region sequence-specific DNA binding"/>
    <property type="evidence" value="ECO:0007669"/>
    <property type="project" value="TreeGrafter"/>
</dbReference>
<dbReference type="GO" id="GO:0030154">
    <property type="term" value="P:cell differentiation"/>
    <property type="evidence" value="ECO:0007669"/>
    <property type="project" value="TreeGrafter"/>
</dbReference>
<dbReference type="GO" id="GO:0000122">
    <property type="term" value="P:negative regulation of transcription by RNA polymerase II"/>
    <property type="evidence" value="ECO:0007669"/>
    <property type="project" value="TreeGrafter"/>
</dbReference>
<evidence type="ECO:0000313" key="8">
    <source>
        <dbReference type="EMBL" id="ACS91145.1"/>
    </source>
</evidence>
<dbReference type="SUPFAM" id="SSF47095">
    <property type="entry name" value="HMG-box"/>
    <property type="match status" value="1"/>
</dbReference>
<dbReference type="AlphaFoldDB" id="C6GBN8"/>
<dbReference type="GO" id="GO:0005634">
    <property type="term" value="C:nucleus"/>
    <property type="evidence" value="ECO:0007669"/>
    <property type="project" value="UniProtKB-UniRule"/>
</dbReference>
<feature type="DNA-binding region" description="HMG box" evidence="4">
    <location>
        <begin position="131"/>
        <end position="199"/>
    </location>
</feature>
<dbReference type="Gene3D" id="1.10.30.10">
    <property type="entry name" value="High mobility group box domain"/>
    <property type="match status" value="1"/>
</dbReference>
<feature type="domain" description="HMG box" evidence="6">
    <location>
        <begin position="131"/>
        <end position="199"/>
    </location>
</feature>
<sequence>MATMSGTMPMPASGSVELVTELLWQHAISHLQKTNNEILLPIDIRSIVGGASIEVIKTRLEKLLNTPVVAFEDSVNRVYRIMPTPAFDSRIGATVLPMGLASDSRSIATQSLNGSEAINQDIICQVKGPKVPRPPNAFILYRQHHHPVIKAAHPEYHNNDISILLGKKWKAETSETKAHFKALAEEIKKKHAEENPGYQYAPRKPSEKKRRCTNRRNGAASTQKHVASDGIEVSLRLSQSDISGLIQSDNEGNGLSPESTGSAPATQRENFPPSPPVTTSSAFHDTLTNHSDQFVMGTQGGEFLAYGRRRHSPTNSVSTVNQLPPIPSLPQQLTQQLDVPQLHAEDSAQNDWTTDVDFDFDEYFLGDAQ</sequence>
<reference evidence="7" key="1">
    <citation type="journal article" date="2010" name="Eukaryot. Cell">
        <title>Organization and evolutionary trajectory of the mating type (MAT) locus in dermatophyte and dimorphic fungal pathogens.</title>
        <authorList>
            <person name="Li W."/>
            <person name="Metin B."/>
            <person name="White T.C."/>
            <person name="Heitman J."/>
        </authorList>
    </citation>
    <scope>NUCLEOTIDE SEQUENCE</scope>
    <source>
        <strain evidence="7">ATCC 24163</strain>
        <strain evidence="8">ATCC 48982</strain>
    </source>
</reference>
<dbReference type="SMR" id="C6GBN8"/>
<dbReference type="PANTHER" id="PTHR10270:SF161">
    <property type="entry name" value="SEX-DETERMINING REGION Y PROTEIN"/>
    <property type="match status" value="1"/>
</dbReference>
<dbReference type="SMART" id="SM00398">
    <property type="entry name" value="HMG"/>
    <property type="match status" value="1"/>
</dbReference>